<name>A0ABT7T1Q3_9ALTE</name>
<comment type="caution">
    <text evidence="2">The sequence shown here is derived from an EMBL/GenBank/DDBJ whole genome shotgun (WGS) entry which is preliminary data.</text>
</comment>
<evidence type="ECO:0000313" key="2">
    <source>
        <dbReference type="EMBL" id="MDM7862320.1"/>
    </source>
</evidence>
<dbReference type="RefSeq" id="WP_289367256.1">
    <property type="nucleotide sequence ID" value="NZ_JAUCBP010000014.1"/>
</dbReference>
<keyword evidence="3" id="KW-1185">Reference proteome</keyword>
<gene>
    <name evidence="2" type="ORF">QTP81_17060</name>
</gene>
<sequence>MELSPEKQLELLEKEYFHLNHVVENFDAKSLTIKAWNVTLAGSLSGAGAFTQHYELLFFAACASVLFWFIDTYWKNFQFAHYQRIGEIEAYFAGRAEHTGCFKISESWSKSYRFKPHKRFYRIMFYPHVVLPHGVMSIALFATFFWLIYK</sequence>
<proteinExistence type="predicted"/>
<dbReference type="Proteomes" id="UP001234343">
    <property type="component" value="Unassembled WGS sequence"/>
</dbReference>
<feature type="transmembrane region" description="Helical" evidence="1">
    <location>
        <begin position="56"/>
        <end position="74"/>
    </location>
</feature>
<feature type="transmembrane region" description="Helical" evidence="1">
    <location>
        <begin position="123"/>
        <end position="149"/>
    </location>
</feature>
<organism evidence="2 3">
    <name type="scientific">Alteromonas arenosi</name>
    <dbReference type="NCBI Taxonomy" id="3055817"/>
    <lineage>
        <taxon>Bacteria</taxon>
        <taxon>Pseudomonadati</taxon>
        <taxon>Pseudomonadota</taxon>
        <taxon>Gammaproteobacteria</taxon>
        <taxon>Alteromonadales</taxon>
        <taxon>Alteromonadaceae</taxon>
        <taxon>Alteromonas/Salinimonas group</taxon>
        <taxon>Alteromonas</taxon>
    </lineage>
</organism>
<protein>
    <submittedName>
        <fullName evidence="2">Uncharacterized protein</fullName>
    </submittedName>
</protein>
<reference evidence="2 3" key="1">
    <citation type="submission" date="2023-06" db="EMBL/GenBank/DDBJ databases">
        <title>Alteromonas sp. ASW11-36 isolated from intertidal sand.</title>
        <authorList>
            <person name="Li Y."/>
        </authorList>
    </citation>
    <scope>NUCLEOTIDE SEQUENCE [LARGE SCALE GENOMIC DNA]</scope>
    <source>
        <strain evidence="2 3">ASW11-36</strain>
    </source>
</reference>
<evidence type="ECO:0000313" key="3">
    <source>
        <dbReference type="Proteomes" id="UP001234343"/>
    </source>
</evidence>
<evidence type="ECO:0000256" key="1">
    <source>
        <dbReference type="SAM" id="Phobius"/>
    </source>
</evidence>
<keyword evidence="1" id="KW-0472">Membrane</keyword>
<accession>A0ABT7T1Q3</accession>
<dbReference type="EMBL" id="JAUCBP010000014">
    <property type="protein sequence ID" value="MDM7862320.1"/>
    <property type="molecule type" value="Genomic_DNA"/>
</dbReference>
<keyword evidence="1" id="KW-1133">Transmembrane helix</keyword>
<keyword evidence="1" id="KW-0812">Transmembrane</keyword>